<proteinExistence type="predicted"/>
<sequence length="717" mass="82744">MSRYLNAFQDEASKCRTSESSCSMFRGILDTGLCWGYEADCPEHLRYSDPRCPGDHKGWVSSKEQQLKTFFDQADFGYVAQQINSKAVLCQPETEEDSSLECSQYLQYCQGTNMYLDFRDLLKRKEPFRYKMDVLKKGQIGGKCKLDSSKLESEAIHLSPLQSWGPEMQNFEELLEPVTNQSNKCDVYIHKPTFIMKIDATVNMYHHFCDFFNLYASLHVNGTDKDMFSTDVNILIWETYSYYSNFEVTWSAFTKNPLWNLKTFEGKRVCFRRVVFPLLPRMIFGLYYNTPIVWGCQESGLFHAFSKFILHRLRIPKRTSADASGVRVTLLSRDTQYRRILNENQLLEALKASKTRYIVNKVTFTHETDFREQLKVMQSTDVLIGMHGAGLTHLLFLPDWASVFELYNCNDEHCYADLARLRGVHYQTWENSAKIKAEDEGHHPEGGPHEKFTNYEFDAEEFVRIVESASEHVVGHAAYRHPEKRELFDRCGEECVKKEGAGGGGGMDPFASFFGDFGFGFGNNHQGQREVAKGADIVMDLFVTLEELYSGNFVEITHNKPVLKPASGTRKCNCRQEMVTRQLGPGRFQMMQQQVCDECPNIKLVNEERVLEIEVEQGMQDGQEQRFVAEGFEMDIEHLDGHKVHVIRDKVTWPGARIRKKGEGMPNYDNNNLYGMLYITFDVQFPKEDFDAETKEQLRRLLGQDSINKVYNGLRGF</sequence>
<accession>A0A9N6WQQ0</accession>
<feature type="domain" description="Glycosyltransferase 61 catalytic" evidence="2">
    <location>
        <begin position="301"/>
        <end position="403"/>
    </location>
</feature>
<dbReference type="Pfam" id="PF04577">
    <property type="entry name" value="Glyco_transf_61"/>
    <property type="match status" value="1"/>
</dbReference>
<dbReference type="FunFam" id="2.60.260.20:FF:000013">
    <property type="entry name" value="DnaJ subfamily B member 11"/>
    <property type="match status" value="1"/>
</dbReference>
<dbReference type="GO" id="GO:0051082">
    <property type="term" value="F:unfolded protein binding"/>
    <property type="evidence" value="ECO:0007669"/>
    <property type="project" value="InterPro"/>
</dbReference>
<dbReference type="GO" id="GO:0006457">
    <property type="term" value="P:protein folding"/>
    <property type="evidence" value="ECO:0007669"/>
    <property type="project" value="InterPro"/>
</dbReference>
<dbReference type="SUPFAM" id="SSF49493">
    <property type="entry name" value="HSP40/DnaJ peptide-binding domain"/>
    <property type="match status" value="2"/>
</dbReference>
<dbReference type="EMBL" id="OC978005">
    <property type="protein sequence ID" value="CAG4634660.1"/>
    <property type="molecule type" value="Genomic_DNA"/>
</dbReference>
<dbReference type="PANTHER" id="PTHR44298">
    <property type="entry name" value="DNAJ HOMOLOG SUBFAMILY B MEMBER 11"/>
    <property type="match status" value="1"/>
</dbReference>
<organism evidence="3">
    <name type="scientific">Alona affinis</name>
    <dbReference type="NCBI Taxonomy" id="381656"/>
    <lineage>
        <taxon>Eukaryota</taxon>
        <taxon>Metazoa</taxon>
        <taxon>Ecdysozoa</taxon>
        <taxon>Arthropoda</taxon>
        <taxon>Crustacea</taxon>
        <taxon>Branchiopoda</taxon>
        <taxon>Diplostraca</taxon>
        <taxon>Cladocera</taxon>
        <taxon>Anomopoda</taxon>
        <taxon>Chydoridae</taxon>
        <taxon>Alona</taxon>
    </lineage>
</organism>
<dbReference type="AlphaFoldDB" id="A0A9N6WQQ0"/>
<gene>
    <name evidence="3" type="primary">EOG090X02IK</name>
</gene>
<dbReference type="GO" id="GO:0051787">
    <property type="term" value="F:misfolded protein binding"/>
    <property type="evidence" value="ECO:0007669"/>
    <property type="project" value="TreeGrafter"/>
</dbReference>
<dbReference type="GO" id="GO:0005783">
    <property type="term" value="C:endoplasmic reticulum"/>
    <property type="evidence" value="ECO:0007669"/>
    <property type="project" value="TreeGrafter"/>
</dbReference>
<dbReference type="InterPro" id="IPR049625">
    <property type="entry name" value="Glyco_transf_61_cat"/>
</dbReference>
<name>A0A9N6WQQ0_9CRUS</name>
<evidence type="ECO:0000259" key="2">
    <source>
        <dbReference type="Pfam" id="PF04577"/>
    </source>
</evidence>
<dbReference type="InterPro" id="IPR002939">
    <property type="entry name" value="DnaJ_C"/>
</dbReference>
<dbReference type="Gene3D" id="2.60.260.20">
    <property type="entry name" value="Urease metallochaperone UreE, N-terminal domain"/>
    <property type="match status" value="2"/>
</dbReference>
<dbReference type="InterPro" id="IPR051736">
    <property type="entry name" value="DnaJ-B11-like"/>
</dbReference>
<dbReference type="GO" id="GO:0016757">
    <property type="term" value="F:glycosyltransferase activity"/>
    <property type="evidence" value="ECO:0007669"/>
    <property type="project" value="InterPro"/>
</dbReference>
<dbReference type="InterPro" id="IPR008971">
    <property type="entry name" value="HSP40/DnaJ_pept-bd"/>
</dbReference>
<reference evidence="3" key="1">
    <citation type="submission" date="2021-04" db="EMBL/GenBank/DDBJ databases">
        <authorList>
            <person name="Cornetti L."/>
        </authorList>
    </citation>
    <scope>NUCLEOTIDE SEQUENCE</scope>
</reference>
<evidence type="ECO:0000259" key="1">
    <source>
        <dbReference type="Pfam" id="PF01556"/>
    </source>
</evidence>
<protein>
    <submittedName>
        <fullName evidence="3">EOG090X02IK</fullName>
    </submittedName>
</protein>
<dbReference type="PANTHER" id="PTHR44298:SF1">
    <property type="entry name" value="DNAJ HOMOLOG SUBFAMILY B MEMBER 11"/>
    <property type="match status" value="1"/>
</dbReference>
<evidence type="ECO:0000313" key="3">
    <source>
        <dbReference type="EMBL" id="CAG4634660.1"/>
    </source>
</evidence>
<dbReference type="Pfam" id="PF01556">
    <property type="entry name" value="DnaJ_C"/>
    <property type="match status" value="1"/>
</dbReference>
<feature type="domain" description="Chaperone DnaJ C-terminal" evidence="1">
    <location>
        <begin position="631"/>
        <end position="686"/>
    </location>
</feature>